<dbReference type="Proteomes" id="UP000828941">
    <property type="component" value="Chromosome 6"/>
</dbReference>
<accession>A0ACB9NG17</accession>
<reference evidence="1 2" key="1">
    <citation type="journal article" date="2022" name="DNA Res.">
        <title>Chromosomal-level genome assembly of the orchid tree Bauhinia variegata (Leguminosae; Cercidoideae) supports the allotetraploid origin hypothesis of Bauhinia.</title>
        <authorList>
            <person name="Zhong Y."/>
            <person name="Chen Y."/>
            <person name="Zheng D."/>
            <person name="Pang J."/>
            <person name="Liu Y."/>
            <person name="Luo S."/>
            <person name="Meng S."/>
            <person name="Qian L."/>
            <person name="Wei D."/>
            <person name="Dai S."/>
            <person name="Zhou R."/>
        </authorList>
    </citation>
    <scope>NUCLEOTIDE SEQUENCE [LARGE SCALE GENOMIC DNA]</scope>
    <source>
        <strain evidence="1">BV-YZ2020</strain>
    </source>
</reference>
<gene>
    <name evidence="1" type="ORF">L6164_013630</name>
</gene>
<keyword evidence="2" id="KW-1185">Reference proteome</keyword>
<evidence type="ECO:0000313" key="1">
    <source>
        <dbReference type="EMBL" id="KAI4334931.1"/>
    </source>
</evidence>
<sequence length="94" mass="10786">MGSFKNLWFSLKGSPRTHSHSTNRDLASCDIFNGNWVLDDAVPIYRPGSCPYLDDAFNCFKNGRPDFDYLKYRWKPHGCQILILGENVTARESL</sequence>
<organism evidence="1 2">
    <name type="scientific">Bauhinia variegata</name>
    <name type="common">Purple orchid tree</name>
    <name type="synonym">Phanera variegata</name>
    <dbReference type="NCBI Taxonomy" id="167791"/>
    <lineage>
        <taxon>Eukaryota</taxon>
        <taxon>Viridiplantae</taxon>
        <taxon>Streptophyta</taxon>
        <taxon>Embryophyta</taxon>
        <taxon>Tracheophyta</taxon>
        <taxon>Spermatophyta</taxon>
        <taxon>Magnoliopsida</taxon>
        <taxon>eudicotyledons</taxon>
        <taxon>Gunneridae</taxon>
        <taxon>Pentapetalae</taxon>
        <taxon>rosids</taxon>
        <taxon>fabids</taxon>
        <taxon>Fabales</taxon>
        <taxon>Fabaceae</taxon>
        <taxon>Cercidoideae</taxon>
        <taxon>Cercideae</taxon>
        <taxon>Bauhiniinae</taxon>
        <taxon>Bauhinia</taxon>
    </lineage>
</organism>
<name>A0ACB9NG17_BAUVA</name>
<comment type="caution">
    <text evidence="1">The sequence shown here is derived from an EMBL/GenBank/DDBJ whole genome shotgun (WGS) entry which is preliminary data.</text>
</comment>
<evidence type="ECO:0000313" key="2">
    <source>
        <dbReference type="Proteomes" id="UP000828941"/>
    </source>
</evidence>
<dbReference type="EMBL" id="CM039431">
    <property type="protein sequence ID" value="KAI4334931.1"/>
    <property type="molecule type" value="Genomic_DNA"/>
</dbReference>
<protein>
    <submittedName>
        <fullName evidence="1">Uncharacterized protein</fullName>
    </submittedName>
</protein>
<proteinExistence type="predicted"/>